<dbReference type="PIRSF" id="PIRSF001434">
    <property type="entry name" value="CGS"/>
    <property type="match status" value="1"/>
</dbReference>
<dbReference type="GO" id="GO:0018826">
    <property type="term" value="F:methionine gamma-lyase activity"/>
    <property type="evidence" value="ECO:0007669"/>
    <property type="project" value="UniProtKB-EC"/>
</dbReference>
<comment type="catalytic activity">
    <reaction evidence="10">
        <text>L-methionine + H2O = methanethiol + 2-oxobutanoate + NH4(+)</text>
        <dbReference type="Rhea" id="RHEA:23800"/>
        <dbReference type="ChEBI" id="CHEBI:15377"/>
        <dbReference type="ChEBI" id="CHEBI:16007"/>
        <dbReference type="ChEBI" id="CHEBI:16763"/>
        <dbReference type="ChEBI" id="CHEBI:28938"/>
        <dbReference type="ChEBI" id="CHEBI:57844"/>
        <dbReference type="EC" id="4.4.1.11"/>
    </reaction>
    <physiologicalReaction direction="left-to-right" evidence="10">
        <dbReference type="Rhea" id="RHEA:23801"/>
    </physiologicalReaction>
</comment>
<protein>
    <recommendedName>
        <fullName evidence="4">L-methionine gamma-lyase</fullName>
        <ecNumber evidence="3">4.4.1.11</ecNumber>
        <ecNumber evidence="7">4.4.1.2</ecNumber>
    </recommendedName>
    <alternativeName>
        <fullName evidence="8">Homocysteine desulfhydrase</fullName>
    </alternativeName>
</protein>
<feature type="modified residue" description="N6-(pyridoxal phosphate)lysine" evidence="11">
    <location>
        <position position="208"/>
    </location>
</feature>
<dbReference type="PROSITE" id="PS00868">
    <property type="entry name" value="CYS_MET_METAB_PP"/>
    <property type="match status" value="1"/>
</dbReference>
<dbReference type="GO" id="GO:0005737">
    <property type="term" value="C:cytoplasm"/>
    <property type="evidence" value="ECO:0007669"/>
    <property type="project" value="TreeGrafter"/>
</dbReference>
<dbReference type="EC" id="4.4.1.2" evidence="7"/>
<keyword evidence="5 11" id="KW-0663">Pyridoxal phosphate</keyword>
<dbReference type="NCBIfam" id="TIGR01328">
    <property type="entry name" value="met_gam_lyase"/>
    <property type="match status" value="1"/>
</dbReference>
<dbReference type="InterPro" id="IPR006237">
    <property type="entry name" value="L-Met_gamma_lys"/>
</dbReference>
<evidence type="ECO:0000256" key="7">
    <source>
        <dbReference type="ARBA" id="ARBA00047175"/>
    </source>
</evidence>
<dbReference type="AlphaFoldDB" id="A0A1I6R2P9"/>
<dbReference type="OrthoDB" id="9803887at2"/>
<dbReference type="SUPFAM" id="SSF53383">
    <property type="entry name" value="PLP-dependent transferases"/>
    <property type="match status" value="1"/>
</dbReference>
<evidence type="ECO:0000256" key="4">
    <source>
        <dbReference type="ARBA" id="ARBA00019040"/>
    </source>
</evidence>
<sequence length="391" mass="42352">MEEKKGFATRLIHGGAAPCSKTGSLIPPLYQTSTFVFENMEQGARRFAGEEEGFIYTRLGNPTVQQLEEVIAELEGAEAGLAFGSGMAAISSVLLGLVRTGDHILCADGVYGCTYGLLTMLQDRFEVQSNYVDMSDEEAIRQGIQPNTRVIFLETPINPTMKIADLKKISGIAKEAGAIVVVDNTFATPYGQRPIEYGADVVIHSATKYIGGHGDVIAGLAVGRKEEMDSIRMSTLKDMGGVLSPFDAWLLLRGLKTLEVRMDRHRMNAQAVAEYLDAHPKVTRVVYPGLASYPQRELAAEQMSCFGGVISFQVEGGLEGARRVLDGVQLCQLTVSLGEVTTLIQHPATMTHSVIPEADRLRMGVTDDLIRISVGLESVEDIIADLKNALS</sequence>
<accession>A0A1I6R2P9</accession>
<dbReference type="GO" id="GO:0047982">
    <property type="term" value="F:homocysteine desulfhydrase activity"/>
    <property type="evidence" value="ECO:0007669"/>
    <property type="project" value="UniProtKB-EC"/>
</dbReference>
<dbReference type="InterPro" id="IPR015421">
    <property type="entry name" value="PyrdxlP-dep_Trfase_major"/>
</dbReference>
<evidence type="ECO:0000256" key="10">
    <source>
        <dbReference type="ARBA" id="ARBA00052699"/>
    </source>
</evidence>
<dbReference type="EC" id="4.4.1.11" evidence="3"/>
<comment type="catalytic activity">
    <reaction evidence="9">
        <text>L-homocysteine + H2O = 2-oxobutanoate + hydrogen sulfide + NH4(+) + H(+)</text>
        <dbReference type="Rhea" id="RHEA:14501"/>
        <dbReference type="ChEBI" id="CHEBI:15377"/>
        <dbReference type="ChEBI" id="CHEBI:15378"/>
        <dbReference type="ChEBI" id="CHEBI:16763"/>
        <dbReference type="ChEBI" id="CHEBI:28938"/>
        <dbReference type="ChEBI" id="CHEBI:29919"/>
        <dbReference type="ChEBI" id="CHEBI:58199"/>
        <dbReference type="EC" id="4.4.1.2"/>
    </reaction>
    <physiologicalReaction direction="left-to-right" evidence="9">
        <dbReference type="Rhea" id="RHEA:14502"/>
    </physiologicalReaction>
</comment>
<comment type="cofactor">
    <cofactor evidence="1 12">
        <name>pyridoxal 5'-phosphate</name>
        <dbReference type="ChEBI" id="CHEBI:597326"/>
    </cofactor>
</comment>
<keyword evidence="6 13" id="KW-0456">Lyase</keyword>
<reference evidence="14" key="1">
    <citation type="submission" date="2016-10" db="EMBL/GenBank/DDBJ databases">
        <authorList>
            <person name="Varghese N."/>
            <person name="Submissions S."/>
        </authorList>
    </citation>
    <scope>NUCLEOTIDE SEQUENCE [LARGE SCALE GENOMIC DNA]</scope>
    <source>
        <strain evidence="14">DSM 45789</strain>
    </source>
</reference>
<dbReference type="EMBL" id="FPAA01000004">
    <property type="protein sequence ID" value="SFS58946.1"/>
    <property type="molecule type" value="Genomic_DNA"/>
</dbReference>
<evidence type="ECO:0000313" key="13">
    <source>
        <dbReference type="EMBL" id="SFS58946.1"/>
    </source>
</evidence>
<dbReference type="InterPro" id="IPR015422">
    <property type="entry name" value="PyrdxlP-dep_Trfase_small"/>
</dbReference>
<dbReference type="RefSeq" id="WP_091835542.1">
    <property type="nucleotide sequence ID" value="NZ_FPAA01000004.1"/>
</dbReference>
<dbReference type="FunFam" id="3.90.1150.10:FF:000033">
    <property type="entry name" value="Cystathionine gamma-synthase"/>
    <property type="match status" value="1"/>
</dbReference>
<evidence type="ECO:0000256" key="8">
    <source>
        <dbReference type="ARBA" id="ARBA00047199"/>
    </source>
</evidence>
<dbReference type="FunFam" id="3.40.640.10:FF:000046">
    <property type="entry name" value="Cystathionine gamma-lyase"/>
    <property type="match status" value="1"/>
</dbReference>
<dbReference type="PANTHER" id="PTHR11808">
    <property type="entry name" value="TRANS-SULFURATION ENZYME FAMILY MEMBER"/>
    <property type="match status" value="1"/>
</dbReference>
<evidence type="ECO:0000256" key="5">
    <source>
        <dbReference type="ARBA" id="ARBA00022898"/>
    </source>
</evidence>
<organism evidence="13 14">
    <name type="scientific">Marininema halotolerans</name>
    <dbReference type="NCBI Taxonomy" id="1155944"/>
    <lineage>
        <taxon>Bacteria</taxon>
        <taxon>Bacillati</taxon>
        <taxon>Bacillota</taxon>
        <taxon>Bacilli</taxon>
        <taxon>Bacillales</taxon>
        <taxon>Thermoactinomycetaceae</taxon>
        <taxon>Marininema</taxon>
    </lineage>
</organism>
<evidence type="ECO:0000256" key="12">
    <source>
        <dbReference type="RuleBase" id="RU362118"/>
    </source>
</evidence>
<dbReference type="PANTHER" id="PTHR11808:SF80">
    <property type="entry name" value="CYSTATHIONINE GAMMA-LYASE"/>
    <property type="match status" value="1"/>
</dbReference>
<evidence type="ECO:0000256" key="9">
    <source>
        <dbReference type="ARBA" id="ARBA00048780"/>
    </source>
</evidence>
<evidence type="ECO:0000256" key="6">
    <source>
        <dbReference type="ARBA" id="ARBA00023239"/>
    </source>
</evidence>
<comment type="similarity">
    <text evidence="2">Belongs to the trans-sulfuration enzymes family. L-methionine gamma-lyase subfamily.</text>
</comment>
<proteinExistence type="inferred from homology"/>
<dbReference type="GO" id="GO:0019346">
    <property type="term" value="P:transsulfuration"/>
    <property type="evidence" value="ECO:0007669"/>
    <property type="project" value="InterPro"/>
</dbReference>
<dbReference type="GO" id="GO:0030170">
    <property type="term" value="F:pyridoxal phosphate binding"/>
    <property type="evidence" value="ECO:0007669"/>
    <property type="project" value="InterPro"/>
</dbReference>
<evidence type="ECO:0000256" key="11">
    <source>
        <dbReference type="PIRSR" id="PIRSR001434-2"/>
    </source>
</evidence>
<dbReference type="InterPro" id="IPR015424">
    <property type="entry name" value="PyrdxlP-dep_Trfase"/>
</dbReference>
<dbReference type="Proteomes" id="UP000198660">
    <property type="component" value="Unassembled WGS sequence"/>
</dbReference>
<dbReference type="InterPro" id="IPR000277">
    <property type="entry name" value="Cys/Met-Metab_PyrdxlP-dep_enz"/>
</dbReference>
<dbReference type="Gene3D" id="3.90.1150.10">
    <property type="entry name" value="Aspartate Aminotransferase, domain 1"/>
    <property type="match status" value="1"/>
</dbReference>
<name>A0A1I6R2P9_9BACL</name>
<dbReference type="CDD" id="cd00614">
    <property type="entry name" value="CGS_like"/>
    <property type="match status" value="1"/>
</dbReference>
<dbReference type="Pfam" id="PF01053">
    <property type="entry name" value="Cys_Met_Meta_PP"/>
    <property type="match status" value="1"/>
</dbReference>
<dbReference type="Gene3D" id="3.40.640.10">
    <property type="entry name" value="Type I PLP-dependent aspartate aminotransferase-like (Major domain)"/>
    <property type="match status" value="1"/>
</dbReference>
<keyword evidence="14" id="KW-1185">Reference proteome</keyword>
<evidence type="ECO:0000256" key="2">
    <source>
        <dbReference type="ARBA" id="ARBA00008667"/>
    </source>
</evidence>
<dbReference type="GO" id="GO:0009086">
    <property type="term" value="P:methionine biosynthetic process"/>
    <property type="evidence" value="ECO:0007669"/>
    <property type="project" value="UniProtKB-ARBA"/>
</dbReference>
<dbReference type="InterPro" id="IPR054542">
    <property type="entry name" value="Cys_met_metab_PP"/>
</dbReference>
<gene>
    <name evidence="13" type="ORF">SAMN05444972_10456</name>
</gene>
<evidence type="ECO:0000256" key="3">
    <source>
        <dbReference type="ARBA" id="ARBA00012222"/>
    </source>
</evidence>
<evidence type="ECO:0000313" key="14">
    <source>
        <dbReference type="Proteomes" id="UP000198660"/>
    </source>
</evidence>
<evidence type="ECO:0000256" key="1">
    <source>
        <dbReference type="ARBA" id="ARBA00001933"/>
    </source>
</evidence>